<name>A0A819CFH9_9BILA</name>
<dbReference type="AlphaFoldDB" id="A0A819CFH9"/>
<accession>A0A819CFH9</accession>
<organism evidence="3 4">
    <name type="scientific">Adineta steineri</name>
    <dbReference type="NCBI Taxonomy" id="433720"/>
    <lineage>
        <taxon>Eukaryota</taxon>
        <taxon>Metazoa</taxon>
        <taxon>Spiralia</taxon>
        <taxon>Gnathifera</taxon>
        <taxon>Rotifera</taxon>
        <taxon>Eurotatoria</taxon>
        <taxon>Bdelloidea</taxon>
        <taxon>Adinetida</taxon>
        <taxon>Adinetidae</taxon>
        <taxon>Adineta</taxon>
    </lineage>
</organism>
<keyword evidence="1" id="KW-0175">Coiled coil</keyword>
<gene>
    <name evidence="3" type="ORF">OKA104_LOCUS19511</name>
    <name evidence="2" type="ORF">VCS650_LOCUS13302</name>
</gene>
<dbReference type="InterPro" id="IPR039139">
    <property type="entry name" value="CCDC170-like"/>
</dbReference>
<dbReference type="OrthoDB" id="5832575at2759"/>
<dbReference type="PANTHER" id="PTHR18863">
    <property type="entry name" value="TSEC-2-RELATED"/>
    <property type="match status" value="1"/>
</dbReference>
<evidence type="ECO:0000313" key="2">
    <source>
        <dbReference type="EMBL" id="CAF0974159.1"/>
    </source>
</evidence>
<proteinExistence type="predicted"/>
<evidence type="ECO:0000256" key="1">
    <source>
        <dbReference type="SAM" id="Coils"/>
    </source>
</evidence>
<sequence length="491" mass="56618">MASSNYMFDRELGSARAIINAYSNVPLTQQPQYNTYLGSYGMSSQLPYTTTFTNFNYLGYGTGSTESIESKKVLVDLQGQVRLLKKELENRDARVLELTSMKDAYKHVHFEPDRYGSTHDLRETTIKLAAKDDRINELKKENDLIIHANYQLRLRVHELESNVNSYDSVSNKSTLAISSIQKDAKEKQDQLLELEARVRTHMEEREASERKMDVLQKKLQELFAQLSVTLEHNYGQPSAASFETVMSRIADINAENILLKGKLVKIEDTNKLLEKDAQSNRATIQQMANQLQSHVHYNINHCLQNDTIKAERDAALHDKETVKTELETVKSRLDSIQKAWQNTRSELDQRENKYSSHELHMKQLENDAVYVKSCFNAFKQQIGQMLSDGYVKVEPKEEEIKQKIQLLMQSSRERGIIITNLENQKEQLTKQLQAQIDINVLENAFTSLSDEDYEVVMKHVRELLDLDPHQESSKHDPKIETMWAVVSAFNK</sequence>
<evidence type="ECO:0000313" key="4">
    <source>
        <dbReference type="Proteomes" id="UP000663881"/>
    </source>
</evidence>
<dbReference type="Proteomes" id="UP000663891">
    <property type="component" value="Unassembled WGS sequence"/>
</dbReference>
<reference evidence="3" key="1">
    <citation type="submission" date="2021-02" db="EMBL/GenBank/DDBJ databases">
        <authorList>
            <person name="Nowell W R."/>
        </authorList>
    </citation>
    <scope>NUCLEOTIDE SEQUENCE</scope>
</reference>
<feature type="coiled-coil region" evidence="1">
    <location>
        <begin position="177"/>
        <end position="225"/>
    </location>
</feature>
<dbReference type="Proteomes" id="UP000663881">
    <property type="component" value="Unassembled WGS sequence"/>
</dbReference>
<comment type="caution">
    <text evidence="3">The sequence shown here is derived from an EMBL/GenBank/DDBJ whole genome shotgun (WGS) entry which is preliminary data.</text>
</comment>
<feature type="coiled-coil region" evidence="1">
    <location>
        <begin position="319"/>
        <end position="367"/>
    </location>
</feature>
<dbReference type="EMBL" id="CAJOAY010001260">
    <property type="protein sequence ID" value="CAF3818373.1"/>
    <property type="molecule type" value="Genomic_DNA"/>
</dbReference>
<protein>
    <submittedName>
        <fullName evidence="3">Uncharacterized protein</fullName>
    </submittedName>
</protein>
<dbReference type="PANTHER" id="PTHR18863:SF6">
    <property type="entry name" value="COILED-COIL DOMAIN-CONTAINING PROTEIN 170"/>
    <property type="match status" value="1"/>
</dbReference>
<evidence type="ECO:0000313" key="3">
    <source>
        <dbReference type="EMBL" id="CAF3818373.1"/>
    </source>
</evidence>
<dbReference type="EMBL" id="CAJNON010000106">
    <property type="protein sequence ID" value="CAF0974159.1"/>
    <property type="molecule type" value="Genomic_DNA"/>
</dbReference>